<dbReference type="PANTHER" id="PTHR11616">
    <property type="entry name" value="SODIUM/CHLORIDE DEPENDENT TRANSPORTER"/>
    <property type="match status" value="1"/>
</dbReference>
<evidence type="ECO:0000256" key="2">
    <source>
        <dbReference type="ARBA" id="ARBA00022448"/>
    </source>
</evidence>
<name>A0A4P7N0U0_PYROR</name>
<evidence type="ECO:0000256" key="5">
    <source>
        <dbReference type="ARBA" id="ARBA00023136"/>
    </source>
</evidence>
<dbReference type="GO" id="GO:0005886">
    <property type="term" value="C:plasma membrane"/>
    <property type="evidence" value="ECO:0007669"/>
    <property type="project" value="TreeGrafter"/>
</dbReference>
<sequence length="714" mass="78888">MATHVQADKTTQTSFGRKLWLLVAPDAKKDEDGRDNFNSRSQFVLCAMGGAVGLGNLLRFPSVVYNNYGLQFFIPYLFALFCIGIPILCLEICLGQAYRGGCVTAWNNNNHRAKGVGFSMVFNGYSVSGYYVAILAYAMSYFRRSFENPLPWQGKDTVEYFFEEITHRVTPVGEYGTMMYYPSMRVVGELAGWSFLIWFASWICTFKGVGMTGRVIYVTMALPLIMIVILAVRSLSLPNASDGFRLYLGVWRSESLAGPTVWQDAFGQMFFSIGVGFGYFTSYASYNSKFANAVQDSFIIALSNSAIEIVSALAVMGIVGFLGLDFETTGRLGTFSSGFFYYPRALVEMPGANFFSALFFLTLVCLGLTCVFALYEVLVTMICDSDWGKRVPRWAVSTTVIIASYLITLLYCTEVGFALLDAVDGFVNDLALFFTVWCECMFATTLYRWRDAVDQVGVVSYSLYNGGFVLAHFVGLLIAHLVSAEAGAGAGFGIFIAGALASAVIGKTPTVAAPRFWGSNTMLCRFWYNAFYSGNQLKRDLNRVIANGNNWKLHWVWPICLKYVTAPAVGMVFTFAYPKFLNMDPSGDMMRNNPPYLYSFILMHIVVLFIVGLFIFPRFFNFLIPETRREDGKWREVMPQVTVGGGPELVEEGIENATGGLGGAGQGVRGGGVVGSGSSRDGEIQESKGLNSQRVQEPSDEYVSEPKGAYVDRS</sequence>
<dbReference type="Pfam" id="PF00209">
    <property type="entry name" value="SNF"/>
    <property type="match status" value="1"/>
</dbReference>
<accession>A0A4P7N0U0</accession>
<keyword evidence="2" id="KW-0813">Transport</keyword>
<dbReference type="InterPro" id="IPR000175">
    <property type="entry name" value="Na/ntran_symport"/>
</dbReference>
<reference evidence="8 9" key="1">
    <citation type="journal article" date="2019" name="Mol. Biol. Evol.">
        <title>Blast fungal genomes show frequent chromosomal changes, gene gains and losses, and effector gene turnover.</title>
        <authorList>
            <person name="Gomez Luciano L.B."/>
            <person name="Jason Tsai I."/>
            <person name="Chuma I."/>
            <person name="Tosa Y."/>
            <person name="Chen Y.H."/>
            <person name="Li J.Y."/>
            <person name="Li M.Y."/>
            <person name="Jade Lu M.Y."/>
            <person name="Nakayashiki H."/>
            <person name="Li W.H."/>
        </authorList>
    </citation>
    <scope>NUCLEOTIDE SEQUENCE [LARGE SCALE GENOMIC DNA]</scope>
    <source>
        <strain evidence="8">MZ5-1-6</strain>
    </source>
</reference>
<feature type="transmembrane region" description="Helical" evidence="7">
    <location>
        <begin position="216"/>
        <end position="236"/>
    </location>
</feature>
<dbReference type="GO" id="GO:0035725">
    <property type="term" value="P:sodium ion transmembrane transport"/>
    <property type="evidence" value="ECO:0007669"/>
    <property type="project" value="TreeGrafter"/>
</dbReference>
<dbReference type="PROSITE" id="PS50267">
    <property type="entry name" value="NA_NEUROTRAN_SYMP_3"/>
    <property type="match status" value="1"/>
</dbReference>
<feature type="transmembrane region" description="Helical" evidence="7">
    <location>
        <begin position="43"/>
        <end position="61"/>
    </location>
</feature>
<feature type="transmembrane region" description="Helical" evidence="7">
    <location>
        <begin position="298"/>
        <end position="324"/>
    </location>
</feature>
<feature type="region of interest" description="Disordered" evidence="6">
    <location>
        <begin position="660"/>
        <end position="714"/>
    </location>
</feature>
<evidence type="ECO:0000256" key="6">
    <source>
        <dbReference type="SAM" id="MobiDB-lite"/>
    </source>
</evidence>
<evidence type="ECO:0000256" key="7">
    <source>
        <dbReference type="SAM" id="Phobius"/>
    </source>
</evidence>
<feature type="transmembrane region" description="Helical" evidence="7">
    <location>
        <begin position="597"/>
        <end position="620"/>
    </location>
</feature>
<keyword evidence="3 7" id="KW-0812">Transmembrane</keyword>
<feature type="transmembrane region" description="Helical" evidence="7">
    <location>
        <begin position="555"/>
        <end position="577"/>
    </location>
</feature>
<dbReference type="EMBL" id="CP034204">
    <property type="protein sequence ID" value="QBZ54962.1"/>
    <property type="molecule type" value="Genomic_DNA"/>
</dbReference>
<evidence type="ECO:0000313" key="8">
    <source>
        <dbReference type="EMBL" id="QBZ54962.1"/>
    </source>
</evidence>
<evidence type="ECO:0000256" key="4">
    <source>
        <dbReference type="ARBA" id="ARBA00022989"/>
    </source>
</evidence>
<evidence type="ECO:0000313" key="9">
    <source>
        <dbReference type="Proteomes" id="UP000294847"/>
    </source>
</evidence>
<feature type="transmembrane region" description="Helical" evidence="7">
    <location>
        <begin position="73"/>
        <end position="94"/>
    </location>
</feature>
<gene>
    <name evidence="8" type="ORF">PoMZ_10677</name>
</gene>
<protein>
    <recommendedName>
        <fullName evidence="10">Creatine transporter</fullName>
    </recommendedName>
</protein>
<feature type="compositionally biased region" description="Gly residues" evidence="6">
    <location>
        <begin position="660"/>
        <end position="675"/>
    </location>
</feature>
<keyword evidence="4 7" id="KW-1133">Transmembrane helix</keyword>
<dbReference type="Proteomes" id="UP000294847">
    <property type="component" value="Chromosome 1"/>
</dbReference>
<dbReference type="AlphaFoldDB" id="A0A4P7N0U0"/>
<evidence type="ECO:0008006" key="10">
    <source>
        <dbReference type="Google" id="ProtNLM"/>
    </source>
</evidence>
<dbReference type="CDD" id="cd11554">
    <property type="entry name" value="SLC6sbd_u2"/>
    <property type="match status" value="1"/>
</dbReference>
<evidence type="ECO:0000256" key="1">
    <source>
        <dbReference type="ARBA" id="ARBA00004141"/>
    </source>
</evidence>
<feature type="transmembrane region" description="Helical" evidence="7">
    <location>
        <begin position="190"/>
        <end position="209"/>
    </location>
</feature>
<feature type="transmembrane region" description="Helical" evidence="7">
    <location>
        <begin position="431"/>
        <end position="449"/>
    </location>
</feature>
<keyword evidence="5 7" id="KW-0472">Membrane</keyword>
<feature type="transmembrane region" description="Helical" evidence="7">
    <location>
        <begin position="265"/>
        <end position="286"/>
    </location>
</feature>
<feature type="transmembrane region" description="Helical" evidence="7">
    <location>
        <begin position="488"/>
        <end position="506"/>
    </location>
</feature>
<dbReference type="SUPFAM" id="SSF161070">
    <property type="entry name" value="SNF-like"/>
    <property type="match status" value="1"/>
</dbReference>
<feature type="transmembrane region" description="Helical" evidence="7">
    <location>
        <begin position="391"/>
        <end position="411"/>
    </location>
</feature>
<feature type="transmembrane region" description="Helical" evidence="7">
    <location>
        <begin position="461"/>
        <end position="482"/>
    </location>
</feature>
<feature type="transmembrane region" description="Helical" evidence="7">
    <location>
        <begin position="115"/>
        <end position="142"/>
    </location>
</feature>
<comment type="subcellular location">
    <subcellularLocation>
        <location evidence="1">Membrane</location>
        <topology evidence="1">Multi-pass membrane protein</topology>
    </subcellularLocation>
</comment>
<dbReference type="InterPro" id="IPR037272">
    <property type="entry name" value="SNS_sf"/>
</dbReference>
<proteinExistence type="predicted"/>
<organism evidence="8 9">
    <name type="scientific">Pyricularia oryzae</name>
    <name type="common">Rice blast fungus</name>
    <name type="synonym">Magnaporthe oryzae</name>
    <dbReference type="NCBI Taxonomy" id="318829"/>
    <lineage>
        <taxon>Eukaryota</taxon>
        <taxon>Fungi</taxon>
        <taxon>Dikarya</taxon>
        <taxon>Ascomycota</taxon>
        <taxon>Pezizomycotina</taxon>
        <taxon>Sordariomycetes</taxon>
        <taxon>Sordariomycetidae</taxon>
        <taxon>Magnaporthales</taxon>
        <taxon>Pyriculariaceae</taxon>
        <taxon>Pyricularia</taxon>
    </lineage>
</organism>
<dbReference type="PRINTS" id="PR00176">
    <property type="entry name" value="NANEUSMPORT"/>
</dbReference>
<feature type="transmembrane region" description="Helical" evidence="7">
    <location>
        <begin position="354"/>
        <end position="379"/>
    </location>
</feature>
<evidence type="ECO:0000256" key="3">
    <source>
        <dbReference type="ARBA" id="ARBA00022692"/>
    </source>
</evidence>
<dbReference type="PANTHER" id="PTHR11616:SF240">
    <property type="entry name" value="BLOATED TUBULES, ISOFORM B-RELATED"/>
    <property type="match status" value="1"/>
</dbReference>